<dbReference type="AlphaFoldDB" id="A0A8I1ACQ1"/>
<dbReference type="Proteomes" id="UP000633619">
    <property type="component" value="Unassembled WGS sequence"/>
</dbReference>
<dbReference type="InterPro" id="IPR027268">
    <property type="entry name" value="Peptidase_M4/M1_CTD_sf"/>
</dbReference>
<feature type="chain" id="PRO_5034125751" evidence="1">
    <location>
        <begin position="23"/>
        <end position="336"/>
    </location>
</feature>
<dbReference type="Gene3D" id="2.60.40.1730">
    <property type="entry name" value="tricorn interacting facor f3 domain"/>
    <property type="match status" value="1"/>
</dbReference>
<sequence>MNRRSMNALALTISMAFSPAWAYANPQVAKASQPAGTPVQQIRHFNQKTETAQVLGPSSPHYRVNLFYDSQNHRIRGKLSVTFTNHLQQEMQEVYFHLRGNAKTYQQKGGKTTISHVRVNGRKAGFQIKNHTALHITGFQLLSKQSATVSMDFEVNIPHDQGRFGWHHTTTSLENWLPVLAVYDHEKWNVDPYSSYGESFYNLPGNYDLTLTTDKHQVIAATGIEIGSPLVQGNLATHRYQAKQVRDFFIHMDPGYQVISDQVRHVRVNVYYTKKHEKYAEIMLKFAVNNVESYIQKHGSYPWPELDIVSTDGQFGEWESPQLLMISQVHPEFRRI</sequence>
<dbReference type="RefSeq" id="WP_181732101.1">
    <property type="nucleotide sequence ID" value="NZ_JACEIR010000005.1"/>
</dbReference>
<gene>
    <name evidence="2" type="ORF">I8U20_08745</name>
</gene>
<keyword evidence="1" id="KW-0732">Signal</keyword>
<accession>A0A8I1ACQ1</accession>
<protein>
    <submittedName>
        <fullName evidence="2">Uncharacterized protein</fullName>
    </submittedName>
</protein>
<dbReference type="InterPro" id="IPR042097">
    <property type="entry name" value="Aminopeptidase_N-like_N_sf"/>
</dbReference>
<dbReference type="Gene3D" id="1.10.390.10">
    <property type="entry name" value="Neutral Protease Domain 2"/>
    <property type="match status" value="1"/>
</dbReference>
<evidence type="ECO:0000313" key="3">
    <source>
        <dbReference type="Proteomes" id="UP000633619"/>
    </source>
</evidence>
<evidence type="ECO:0000313" key="2">
    <source>
        <dbReference type="EMBL" id="MBH8595417.1"/>
    </source>
</evidence>
<feature type="signal peptide" evidence="1">
    <location>
        <begin position="1"/>
        <end position="22"/>
    </location>
</feature>
<proteinExistence type="predicted"/>
<organism evidence="2 3">
    <name type="scientific">Thermoactinomyces intermedius</name>
    <dbReference type="NCBI Taxonomy" id="2024"/>
    <lineage>
        <taxon>Bacteria</taxon>
        <taxon>Bacillati</taxon>
        <taxon>Bacillota</taxon>
        <taxon>Bacilli</taxon>
        <taxon>Bacillales</taxon>
        <taxon>Thermoactinomycetaceae</taxon>
        <taxon>Thermoactinomyces</taxon>
    </lineage>
</organism>
<reference evidence="2 3" key="1">
    <citation type="submission" date="2020-12" db="EMBL/GenBank/DDBJ databases">
        <title>WGS of Thermoactinomyces spp.</title>
        <authorList>
            <person name="Cheng K."/>
        </authorList>
    </citation>
    <scope>NUCLEOTIDE SEQUENCE [LARGE SCALE GENOMIC DNA]</scope>
    <source>
        <strain evidence="3">CICC 10671\DSM 43846</strain>
    </source>
</reference>
<name>A0A8I1ACQ1_THEIN</name>
<evidence type="ECO:0000256" key="1">
    <source>
        <dbReference type="SAM" id="SignalP"/>
    </source>
</evidence>
<keyword evidence="3" id="KW-1185">Reference proteome</keyword>
<comment type="caution">
    <text evidence="2">The sequence shown here is derived from an EMBL/GenBank/DDBJ whole genome shotgun (WGS) entry which is preliminary data.</text>
</comment>
<dbReference type="EMBL" id="JAECVW010000004">
    <property type="protein sequence ID" value="MBH8595417.1"/>
    <property type="molecule type" value="Genomic_DNA"/>
</dbReference>